<dbReference type="Pfam" id="PF21365">
    <property type="entry name" value="Glyco_hydro_31_3rd"/>
    <property type="match status" value="1"/>
</dbReference>
<feature type="domain" description="Glycoside hydrolase family 31 N-terminal" evidence="4">
    <location>
        <begin position="137"/>
        <end position="210"/>
    </location>
</feature>
<keyword evidence="7" id="KW-1185">Reference proteome</keyword>
<evidence type="ECO:0000259" key="4">
    <source>
        <dbReference type="Pfam" id="PF13802"/>
    </source>
</evidence>
<dbReference type="AlphaFoldDB" id="A0A9J6ZMP2"/>
<dbReference type="CDD" id="cd14752">
    <property type="entry name" value="GH31_N"/>
    <property type="match status" value="1"/>
</dbReference>
<dbReference type="InterPro" id="IPR048395">
    <property type="entry name" value="Glyco_hydro_31_C"/>
</dbReference>
<reference evidence="6" key="2">
    <citation type="submission" date="2022-06" db="EMBL/GenBank/DDBJ databases">
        <title>Xiashengella guii gen. nov. sp. nov., a bacterium isolated form anaerobic digestion tank.</title>
        <authorList>
            <person name="Huang H."/>
        </authorList>
    </citation>
    <scope>NUCLEOTIDE SEQUENCE</scope>
    <source>
        <strain evidence="6">Ai-910</strain>
    </source>
</reference>
<evidence type="ECO:0000259" key="5">
    <source>
        <dbReference type="Pfam" id="PF21365"/>
    </source>
</evidence>
<dbReference type="EMBL" id="CP098400">
    <property type="protein sequence ID" value="URW79154.1"/>
    <property type="molecule type" value="Genomic_DNA"/>
</dbReference>
<name>A0A9J6ZMP2_9BACT</name>
<dbReference type="InterPro" id="IPR025887">
    <property type="entry name" value="Glyco_hydro_31_N_dom"/>
</dbReference>
<dbReference type="GO" id="GO:0030246">
    <property type="term" value="F:carbohydrate binding"/>
    <property type="evidence" value="ECO:0007669"/>
    <property type="project" value="InterPro"/>
</dbReference>
<dbReference type="InterPro" id="IPR011013">
    <property type="entry name" value="Gal_mutarotase_sf_dom"/>
</dbReference>
<dbReference type="SUPFAM" id="SSF74650">
    <property type="entry name" value="Galactose mutarotase-like"/>
    <property type="match status" value="1"/>
</dbReference>
<evidence type="ECO:0000256" key="1">
    <source>
        <dbReference type="ARBA" id="ARBA00007806"/>
    </source>
</evidence>
<proteinExistence type="inferred from homology"/>
<dbReference type="Gene3D" id="3.20.20.80">
    <property type="entry name" value="Glycosidases"/>
    <property type="match status" value="1"/>
</dbReference>
<organism evidence="6 7">
    <name type="scientific">Xiashengella succiniciproducens</name>
    <dbReference type="NCBI Taxonomy" id="2949635"/>
    <lineage>
        <taxon>Bacteria</taxon>
        <taxon>Pseudomonadati</taxon>
        <taxon>Bacteroidota</taxon>
        <taxon>Bacteroidia</taxon>
        <taxon>Marinilabiliales</taxon>
        <taxon>Marinilabiliaceae</taxon>
        <taxon>Xiashengella</taxon>
    </lineage>
</organism>
<evidence type="ECO:0000313" key="6">
    <source>
        <dbReference type="EMBL" id="URW79154.1"/>
    </source>
</evidence>
<evidence type="ECO:0000313" key="7">
    <source>
        <dbReference type="Proteomes" id="UP001056426"/>
    </source>
</evidence>
<dbReference type="GO" id="GO:0004553">
    <property type="term" value="F:hydrolase activity, hydrolyzing O-glycosyl compounds"/>
    <property type="evidence" value="ECO:0007669"/>
    <property type="project" value="InterPro"/>
</dbReference>
<dbReference type="GO" id="GO:0005975">
    <property type="term" value="P:carbohydrate metabolic process"/>
    <property type="evidence" value="ECO:0007669"/>
    <property type="project" value="InterPro"/>
</dbReference>
<accession>A0A9J6ZMP2</accession>
<evidence type="ECO:0000259" key="3">
    <source>
        <dbReference type="Pfam" id="PF01055"/>
    </source>
</evidence>
<protein>
    <recommendedName>
        <fullName evidence="8">Alpha-glucosidase</fullName>
    </recommendedName>
</protein>
<dbReference type="InterPro" id="IPR013780">
    <property type="entry name" value="Glyco_hydro_b"/>
</dbReference>
<dbReference type="KEGG" id="alkq:M9189_09845"/>
<comment type="similarity">
    <text evidence="1 2">Belongs to the glycosyl hydrolase 31 family.</text>
</comment>
<evidence type="ECO:0000256" key="2">
    <source>
        <dbReference type="RuleBase" id="RU361185"/>
    </source>
</evidence>
<dbReference type="InterPro" id="IPR051816">
    <property type="entry name" value="Glycosyl_Hydrolase_31"/>
</dbReference>
<dbReference type="Gene3D" id="2.60.40.1760">
    <property type="entry name" value="glycosyl hydrolase (family 31)"/>
    <property type="match status" value="1"/>
</dbReference>
<keyword evidence="2" id="KW-0326">Glycosidase</keyword>
<dbReference type="PANTHER" id="PTHR43863:SF2">
    <property type="entry name" value="MALTASE-GLUCOAMYLASE"/>
    <property type="match status" value="1"/>
</dbReference>
<dbReference type="PANTHER" id="PTHR43863">
    <property type="entry name" value="HYDROLASE, PUTATIVE (AFU_ORTHOLOGUE AFUA_1G03140)-RELATED"/>
    <property type="match status" value="1"/>
</dbReference>
<dbReference type="InterPro" id="IPR017853">
    <property type="entry name" value="GH"/>
</dbReference>
<dbReference type="Pfam" id="PF01055">
    <property type="entry name" value="Glyco_hydro_31_2nd"/>
    <property type="match status" value="1"/>
</dbReference>
<feature type="domain" description="Glycosyl hydrolase family 31 C-terminal" evidence="5">
    <location>
        <begin position="584"/>
        <end position="669"/>
    </location>
</feature>
<dbReference type="Proteomes" id="UP001056426">
    <property type="component" value="Chromosome"/>
</dbReference>
<keyword evidence="2" id="KW-0378">Hydrolase</keyword>
<dbReference type="InterPro" id="IPR000322">
    <property type="entry name" value="Glyco_hydro_31_TIM"/>
</dbReference>
<evidence type="ECO:0008006" key="8">
    <source>
        <dbReference type="Google" id="ProtNLM"/>
    </source>
</evidence>
<dbReference type="RefSeq" id="WP_250722810.1">
    <property type="nucleotide sequence ID" value="NZ_CP098400.1"/>
</dbReference>
<feature type="domain" description="Glycoside hydrolase family 31 TIM barrel" evidence="3">
    <location>
        <begin position="256"/>
        <end position="576"/>
    </location>
</feature>
<sequence>MTPLTSLRIRLTTLLFLILLSCTSVMRAQESNSSFINYYQFPNYLIIKTSDGFLRLRSYSAGTIEVSFAADSNFIAPSDAVIAKALDAQVILRNSPDKMDVRMGDTYFSVNKVDFEIRISTGPSMGEEVVINGPFATGGAYGVNFRLDARDKVIGGGARAIDMNRRGKRLLLSNEANWGYEWGAERLNYSLPVFFVSKMYMVFFDSPQKAVADIGQSVKNRFRIESPKSSFNLYLITGASYSGLLSEYSRVTGTQPLPPLWALGYINGSERYHTQSDVTTATDSIQLAKFPLDGVLLDNAWYGKGSENLRMGSLTWDEENWPRHSLMVSNLKQKNINTVLITQPYFLTSEANYDDAAGQGFFATDSTGSPYVISDFWFGQASILDVFNKDATNWYMQKLKPLADEGIAGWWSDLGEPEAHPGDLTYQAGDSRSLHNIYGHTWAKALSEYYAKNYPKVRLFNLTRSGYAGSQRYSVFPRTGEVKSSWSGLRAQLPIMLTLSMSGIPYVHSDIGGFAENSRNEELLIRWAQLGVFSPIFRMYGDKNSPDLYQCSQETQKIMRELINLRYSLMPYIYTMAYQQATSGKPLVRPLMYVHDDHYLMDIYDMYYFGDNMLVAPILDPGATSRRVELPFGQWINYYTGEVYSGGRSLEIPAPLNTIPVFVKAGSFIPTVKPQTSLPMINTENMTITYFHDNEVASAEGELYLDDGSNPRALKDNNYQLFTFKAQNKEKELSIDISHNNGVYLYRPGRREIELIVKNLSERPTTVRVDGKNTDFRYITKTREVQVKFTMGTEPVNVKIK</sequence>
<dbReference type="Gene3D" id="2.60.40.1180">
    <property type="entry name" value="Golgi alpha-mannosidase II"/>
    <property type="match status" value="2"/>
</dbReference>
<dbReference type="SUPFAM" id="SSF51445">
    <property type="entry name" value="(Trans)glycosidases"/>
    <property type="match status" value="1"/>
</dbReference>
<gene>
    <name evidence="6" type="ORF">M9189_09845</name>
</gene>
<reference evidence="6" key="1">
    <citation type="submission" date="2022-05" db="EMBL/GenBank/DDBJ databases">
        <authorList>
            <person name="Sun X."/>
        </authorList>
    </citation>
    <scope>NUCLEOTIDE SEQUENCE</scope>
    <source>
        <strain evidence="6">Ai-910</strain>
    </source>
</reference>
<dbReference type="SUPFAM" id="SSF51011">
    <property type="entry name" value="Glycosyl hydrolase domain"/>
    <property type="match status" value="1"/>
</dbReference>
<dbReference type="Pfam" id="PF13802">
    <property type="entry name" value="Gal_mutarotas_2"/>
    <property type="match status" value="1"/>
</dbReference>